<keyword evidence="5 17" id="KW-0479">Metal-binding</keyword>
<keyword evidence="8 17" id="KW-0862">Zinc</keyword>
<keyword evidence="3 16" id="KW-0963">Cytoplasm</keyword>
<dbReference type="GO" id="GO:0008270">
    <property type="term" value="F:zinc ion binding"/>
    <property type="evidence" value="ECO:0007669"/>
    <property type="project" value="UniProtKB-KW"/>
</dbReference>
<dbReference type="InterPro" id="IPR041332">
    <property type="entry name" value="Pan3_CK"/>
</dbReference>
<dbReference type="GO" id="GO:0031251">
    <property type="term" value="C:PAN complex"/>
    <property type="evidence" value="ECO:0007669"/>
    <property type="project" value="UniProtKB-UniRule"/>
</dbReference>
<feature type="region of interest" description="Disordered" evidence="18">
    <location>
        <begin position="94"/>
        <end position="114"/>
    </location>
</feature>
<feature type="region of interest" description="Disordered" evidence="18">
    <location>
        <begin position="171"/>
        <end position="199"/>
    </location>
</feature>
<dbReference type="GO" id="GO:0005524">
    <property type="term" value="F:ATP binding"/>
    <property type="evidence" value="ECO:0007669"/>
    <property type="project" value="UniProtKB-UniRule"/>
</dbReference>
<dbReference type="Gene3D" id="1.10.510.10">
    <property type="entry name" value="Transferase(Phosphotransferase) domain 1"/>
    <property type="match status" value="1"/>
</dbReference>
<dbReference type="FunFam" id="1.10.287.3700:FF:000001">
    <property type="entry name" value="PAN2-PAN3 deadenylation complex subunit PAN3"/>
    <property type="match status" value="1"/>
</dbReference>
<comment type="function">
    <text evidence="13">Regulatory subunit of the poly(A)-nuclease (PAN) deadenylation complex, one of two cytoplasmic mRNA deadenylases involved in general and miRNA-mediated mRNA turnover. PAN specifically shortens poly(A) tails of RNA and the activity is stimulated by poly(A)-binding protein (PABP). PAN deadenylation is followed by rapid degradation of the shortened mRNA tails by the CCR4-NOT complex. Deadenylated mRNAs are then degraded by two alternative mechanisms, namely exosome-mediated 3'-5' exonucleolytic degradation, or deadenylation-dependent mRNA decapping and subsequent 5'-3' exonucleolytic degradation by XRN1. PAN3 acts as a regulator for PAN activity, recruiting the catalytic subunit PAN2 to mRNA via its interaction with RNA and PABP, and to miRNA targets via its interaction with GW182 family proteins.</text>
</comment>
<dbReference type="GeneID" id="106175294"/>
<dbReference type="InterPro" id="IPR011009">
    <property type="entry name" value="Kinase-like_dom_sf"/>
</dbReference>
<dbReference type="Gene3D" id="1.10.287.3700">
    <property type="match status" value="1"/>
</dbReference>
<dbReference type="GO" id="GO:0004672">
    <property type="term" value="F:protein kinase activity"/>
    <property type="evidence" value="ECO:0007669"/>
    <property type="project" value="InterPro"/>
</dbReference>
<evidence type="ECO:0000256" key="11">
    <source>
        <dbReference type="ARBA" id="ARBA00056692"/>
    </source>
</evidence>
<feature type="coiled-coil region" evidence="16">
    <location>
        <begin position="588"/>
        <end position="626"/>
    </location>
</feature>
<evidence type="ECO:0000256" key="6">
    <source>
        <dbReference type="ARBA" id="ARBA00022741"/>
    </source>
</evidence>
<dbReference type="OrthoDB" id="204958at2759"/>
<protein>
    <recommendedName>
        <fullName evidence="16">PAN2-PAN3 deadenylation complex subunit PAN3</fullName>
    </recommendedName>
    <alternativeName>
        <fullName evidence="16">PAB1P-dependent poly(A)-specific ribonuclease</fullName>
    </alternativeName>
    <alternativeName>
        <fullName evidence="16">Poly(A)-nuclease deadenylation complex subunit 3</fullName>
        <shortName evidence="16">PAN deadenylation complex subunit 3</shortName>
    </alternativeName>
</protein>
<accession>A0A1S3JRS6</accession>
<organism evidence="21 22">
    <name type="scientific">Lingula anatina</name>
    <name type="common">Brachiopod</name>
    <name type="synonym">Lingula unguis</name>
    <dbReference type="NCBI Taxonomy" id="7574"/>
    <lineage>
        <taxon>Eukaryota</taxon>
        <taxon>Metazoa</taxon>
        <taxon>Spiralia</taxon>
        <taxon>Lophotrochozoa</taxon>
        <taxon>Brachiopoda</taxon>
        <taxon>Linguliformea</taxon>
        <taxon>Lingulata</taxon>
        <taxon>Lingulida</taxon>
        <taxon>Linguloidea</taxon>
        <taxon>Lingulidae</taxon>
        <taxon>Lingula</taxon>
    </lineage>
</organism>
<dbReference type="PANTHER" id="PTHR12272:SF11">
    <property type="entry name" value="PAN2-PAN3 DEADENYLATION COMPLEX SUBUNIT PAN3"/>
    <property type="match status" value="1"/>
</dbReference>
<comment type="domain">
    <text evidence="16">Contains a pseudokinase domain. The protein kinase domain is predicted to be catalytically inactive because some of the residues important for catalytic activity are substituted and it lacks the equivalent of the binding site for a peptide substrate. However, it has retained an ATP-binding site and ATP-binding is required for mRNA degradation, stimulating the activity of the PAN2 nuclease in vitro. The nucleotide-binding site is juxtaposed to the RNase active site of PAN2 in the complex and may actually bind nucleosides of a poly(A) RNA rather than ATP, feeding the poly(A)-tail to the active site of the deadenylase and thus increasing the efficiency with which this distributive enzyme degrades oligo(A) RNAs.</text>
</comment>
<dbReference type="InterPro" id="IPR000719">
    <property type="entry name" value="Prot_kinase_dom"/>
</dbReference>
<feature type="domain" description="C3H1-type" evidence="20">
    <location>
        <begin position="8"/>
        <end position="36"/>
    </location>
</feature>
<comment type="domain">
    <text evidence="16">The pseudokinase domain, the coiled-coil (CC), and C-terminal knob domain (CK) form a structural unit (PKC) that forms an extensive high-affinity interaction surface for PAN2.</text>
</comment>
<dbReference type="GO" id="GO:0010606">
    <property type="term" value="P:positive regulation of cytoplasmic mRNA processing body assembly"/>
    <property type="evidence" value="ECO:0007669"/>
    <property type="project" value="UniProtKB-UniRule"/>
</dbReference>
<feature type="compositionally biased region" description="Polar residues" evidence="18">
    <location>
        <begin position="178"/>
        <end position="192"/>
    </location>
</feature>
<dbReference type="Pfam" id="PF00642">
    <property type="entry name" value="zf-CCCH"/>
    <property type="match status" value="1"/>
</dbReference>
<dbReference type="FunFam" id="1.20.5.5160:FF:000001">
    <property type="entry name" value="PAN2-PAN3 deadenylation complex subunit PAN3"/>
    <property type="match status" value="1"/>
</dbReference>
<evidence type="ECO:0000256" key="16">
    <source>
        <dbReference type="HAMAP-Rule" id="MF_03181"/>
    </source>
</evidence>
<comment type="subcellular location">
    <subcellularLocation>
        <location evidence="2 16">Cytoplasm</location>
        <location evidence="2 16">P-body</location>
    </subcellularLocation>
    <subcellularLocation>
        <location evidence="1">Nucleus</location>
    </subcellularLocation>
</comment>
<comment type="domain">
    <text evidence="16">The N-terminal zinc finger binds to poly(A) RNA.</text>
</comment>
<dbReference type="Gene3D" id="4.10.1000.10">
    <property type="entry name" value="Zinc finger, CCCH-type"/>
    <property type="match status" value="1"/>
</dbReference>
<dbReference type="PROSITE" id="PS50103">
    <property type="entry name" value="ZF_C3H1"/>
    <property type="match status" value="1"/>
</dbReference>
<comment type="function">
    <text evidence="11">Enhances PAN2 deadenylase activity and has an extensive effect on mRNA stability, generally enhancing mRNA decay across the transcriptome by multiple pathways, including the AU-rich element (ARE)-mediated pathway, microRNA-mediated pathway and the nonsense-mediated pathway (NMD). Its activity is required for efficient P-body formation. May be involved in regulating mRNAs of genes involved in cell cycle progression and cell proliferation.</text>
</comment>
<dbReference type="RefSeq" id="XP_013412689.1">
    <property type="nucleotide sequence ID" value="XM_013557235.1"/>
</dbReference>
<feature type="region of interest" description="Knob domain" evidence="16">
    <location>
        <begin position="627"/>
        <end position="776"/>
    </location>
</feature>
<dbReference type="GO" id="GO:0005634">
    <property type="term" value="C:nucleus"/>
    <property type="evidence" value="ECO:0007669"/>
    <property type="project" value="UniProtKB-SubCell"/>
</dbReference>
<feature type="binding site" evidence="16">
    <location>
        <begin position="399"/>
        <end position="406"/>
    </location>
    <ligand>
        <name>ATP</name>
        <dbReference type="ChEBI" id="CHEBI:30616"/>
    </ligand>
</feature>
<dbReference type="Pfam" id="PF18101">
    <property type="entry name" value="Pan3_CK"/>
    <property type="match status" value="1"/>
</dbReference>
<evidence type="ECO:0000256" key="4">
    <source>
        <dbReference type="ARBA" id="ARBA00022664"/>
    </source>
</evidence>
<comment type="subunit">
    <text evidence="15">Interacts with PAN2. Interacts (via N-terminus) with PABPC1 at higher efficiency than isoform 1.</text>
</comment>
<reference evidence="22" key="1">
    <citation type="submission" date="2025-08" db="UniProtKB">
        <authorList>
            <consortium name="RefSeq"/>
        </authorList>
    </citation>
    <scope>IDENTIFICATION</scope>
    <source>
        <tissue evidence="22">Gonads</tissue>
    </source>
</reference>
<dbReference type="HAMAP" id="MF_03181">
    <property type="entry name" value="PAN3"/>
    <property type="match status" value="1"/>
</dbReference>
<dbReference type="FunFam" id="1.10.510.10:FF:000168">
    <property type="entry name" value="PAN2-PAN3 deadenylation complex subunit PAN3"/>
    <property type="match status" value="1"/>
</dbReference>
<evidence type="ECO:0000256" key="17">
    <source>
        <dbReference type="PROSITE-ProRule" id="PRU00723"/>
    </source>
</evidence>
<keyword evidence="21" id="KW-1185">Reference proteome</keyword>
<keyword evidence="4 16" id="KW-0507">mRNA processing</keyword>
<feature type="region of interest" description="Disordered" evidence="18">
    <location>
        <begin position="727"/>
        <end position="776"/>
    </location>
</feature>
<feature type="binding site" evidence="16">
    <location>
        <position position="350"/>
    </location>
    <ligand>
        <name>ATP</name>
        <dbReference type="ChEBI" id="CHEBI:30616"/>
    </ligand>
</feature>
<dbReference type="GO" id="GO:0006397">
    <property type="term" value="P:mRNA processing"/>
    <property type="evidence" value="ECO:0007669"/>
    <property type="project" value="UniProtKB-KW"/>
</dbReference>
<evidence type="ECO:0000259" key="20">
    <source>
        <dbReference type="PROSITE" id="PS50103"/>
    </source>
</evidence>
<evidence type="ECO:0000256" key="18">
    <source>
        <dbReference type="SAM" id="MobiDB-lite"/>
    </source>
</evidence>
<comment type="function">
    <text evidence="16">Regulatory subunit of the poly(A)-nuclease (PAN) deadenylation complex, one of two cytoplasmic mRNA deadenylases involved in general and miRNA-mediated mRNA turnover. PAN specifically shortens poly(A) tails of RNA and the activity is stimulated by poly(A)-binding protein (PABP). PAN deadenylation is followed by rapid degradation of the shortened mRNA tails by the CCR4-NOT complex. Deadenylated mRNAs are then degraded by two alternative mechanisms, namely exosome-mediated 3'-5' exonucleolytic degradation, or deadenlyation-dependent mRNA decaping and subsequent 5'-3' exonucleolytic degradation by XRN1. PAN3 acts as a positive regulator for PAN activity, recruiting the catalytic subunit PAN2 to mRNA via its interaction with RNA and PABP, and to miRNA targets via its interaction with GW182 family proteins.</text>
</comment>
<evidence type="ECO:0000256" key="7">
    <source>
        <dbReference type="ARBA" id="ARBA00022771"/>
    </source>
</evidence>
<dbReference type="AlphaFoldDB" id="A0A1S3JRS6"/>
<comment type="function">
    <text evidence="12">Decreases PAN2-mediated deadenylation, possibly by preventing progression into the second CCR4-NOT mediated stage of biphasic deadenylation. Has a significant effect on mRNA stability, generally stabilizing a subset of the transcriptome. Stabilizes mRNAs degraded by the AU-rich element (ARE)-mediated mRNA decay pathway but promotes degradation of mRNAs by the microRNA-mediated pathway. Its activity influences mRNP remodeling, specifically reducing formation of a subset of P-bodies containing GW220, an isoform of TNRC6A.</text>
</comment>
<keyword evidence="9 16" id="KW-0067">ATP-binding</keyword>
<comment type="subunit">
    <text evidence="16">Homodimer. Forms a heterotrimer with a catalytic subunit PAN2 to form the poly(A)-nuclease (PAN) deadenylation complex. Interacts (via PAM-2 motif) with poly(A)-binding protein (via PABC domain), conferring substrate specificity of the enzyme complex.</text>
</comment>
<evidence type="ECO:0000256" key="8">
    <source>
        <dbReference type="ARBA" id="ARBA00022833"/>
    </source>
</evidence>
<dbReference type="Gene3D" id="1.20.5.5160">
    <property type="match status" value="1"/>
</dbReference>
<evidence type="ECO:0000256" key="3">
    <source>
        <dbReference type="ARBA" id="ARBA00022490"/>
    </source>
</evidence>
<evidence type="ECO:0000256" key="9">
    <source>
        <dbReference type="ARBA" id="ARBA00022840"/>
    </source>
</evidence>
<name>A0A1S3JRS6_LINAN</name>
<dbReference type="PANTHER" id="PTHR12272">
    <property type="entry name" value="DEADENYLATION COMPLEX SUBUNIT PAN3"/>
    <property type="match status" value="1"/>
</dbReference>
<evidence type="ECO:0000256" key="1">
    <source>
        <dbReference type="ARBA" id="ARBA00004123"/>
    </source>
</evidence>
<evidence type="ECO:0000256" key="13">
    <source>
        <dbReference type="ARBA" id="ARBA00059771"/>
    </source>
</evidence>
<comment type="subunit">
    <text evidence="14">Interacts with PAN2. Interacts (via N-terminus) with PABPC1 at lower efficiency than isoform 3.</text>
</comment>
<dbReference type="PROSITE" id="PS50011">
    <property type="entry name" value="PROTEIN_KINASE_DOM"/>
    <property type="match status" value="1"/>
</dbReference>
<keyword evidence="10 16" id="KW-0175">Coiled coil</keyword>
<evidence type="ECO:0000256" key="12">
    <source>
        <dbReference type="ARBA" id="ARBA00058968"/>
    </source>
</evidence>
<evidence type="ECO:0000313" key="21">
    <source>
        <dbReference type="Proteomes" id="UP000085678"/>
    </source>
</evidence>
<evidence type="ECO:0000256" key="15">
    <source>
        <dbReference type="ARBA" id="ARBA00064737"/>
    </source>
</evidence>
<comment type="similarity">
    <text evidence="16">Belongs to the protein kinase superfamily. PAN3 family.</text>
</comment>
<evidence type="ECO:0000313" key="22">
    <source>
        <dbReference type="RefSeq" id="XP_013412689.1"/>
    </source>
</evidence>
<dbReference type="InterPro" id="IPR030844">
    <property type="entry name" value="PAN3"/>
</dbReference>
<evidence type="ECO:0000256" key="14">
    <source>
        <dbReference type="ARBA" id="ARBA00062386"/>
    </source>
</evidence>
<dbReference type="SUPFAM" id="SSF56112">
    <property type="entry name" value="Protein kinase-like (PK-like)"/>
    <property type="match status" value="1"/>
</dbReference>
<dbReference type="InterPro" id="IPR036855">
    <property type="entry name" value="Znf_CCCH_sf"/>
</dbReference>
<proteinExistence type="inferred from homology"/>
<dbReference type="Proteomes" id="UP000085678">
    <property type="component" value="Unplaced"/>
</dbReference>
<feature type="zinc finger region" description="C3H1-type" evidence="17">
    <location>
        <begin position="8"/>
        <end position="36"/>
    </location>
</feature>
<evidence type="ECO:0000256" key="2">
    <source>
        <dbReference type="ARBA" id="ARBA00004201"/>
    </source>
</evidence>
<dbReference type="InterPro" id="IPR000571">
    <property type="entry name" value="Znf_CCCH"/>
</dbReference>
<evidence type="ECO:0000256" key="10">
    <source>
        <dbReference type="ARBA" id="ARBA00023054"/>
    </source>
</evidence>
<feature type="compositionally biased region" description="Low complexity" evidence="18">
    <location>
        <begin position="764"/>
        <end position="776"/>
    </location>
</feature>
<dbReference type="SMART" id="SM00356">
    <property type="entry name" value="ZnF_C3H1"/>
    <property type="match status" value="1"/>
</dbReference>
<sequence length="776" mass="84871">MLSGPSNAKKSAVCRYFANTGSCFYGAECQFSHDAPDGLPENVGTGAPTTKFASGTAPDHPQGIVVGREANNGDQYFTATFNGFNEFSPYSQRTNSGGRGVGMQDPSPSGPPGVDHLSSGFSALNIEHSKTELKPGASEFIPKSSGTLTHSASVPSFPDYGVGPFKPGMPPASMAAQVMQQQGPSPAHTPTHSPLLSRRSKSPLVQLNTSVATSNAEGSGTPLQLQENVGGTTYFYTHDEAVANQQRLAFPSYSEYASVPPHIAHMKLKSNMPSFFMPDEIKMELLNKQAVTLCQVEGALDLPAEVDKYHNLVPLEPPAISPMQKSSTFGYPTSCYKAVNTEDGLTYCLRRIHGFRHIHPRCLELIDKWKKIQHSNMVCLREVFTTKSFGDHSMVFVYDYYPRSETLMSRHFSAPPMLNGYANPYNLDGAARPFSAGKGLNGPRQHAGLLPESLIWSYVVQLSSALRTIHTQGLACRVMDPTKILIVDKTRLRLNCVGIFDVLSFDPNQANPMAMMPHYQQEDLVSLGKVVLALACNSVIGIQREHIQTSMELVARNYSADLKNLILYLLTNQNRMRSVNDIMPMIGARFYTQLDAAQLRNDVLENELSKEVENGRLFRLLCKLGLINERPEFHLDPAWSETGDRYMLKLFRDFLFHQVDENSQPWIDLAHVVQCLNKLDAGVPEKICLMSRDEQSVIVVTYAELKRCVESAFNELLAPSATQVEGGAQHASMVPPQGAAQPGMASIAGMHPGMPVSHGGMPGAAGMPGPMMPGMS</sequence>
<evidence type="ECO:0000256" key="5">
    <source>
        <dbReference type="ARBA" id="ARBA00022723"/>
    </source>
</evidence>
<dbReference type="GO" id="GO:0000932">
    <property type="term" value="C:P-body"/>
    <property type="evidence" value="ECO:0007669"/>
    <property type="project" value="UniProtKB-SubCell"/>
</dbReference>
<dbReference type="GO" id="GO:0000289">
    <property type="term" value="P:nuclear-transcribed mRNA poly(A) tail shortening"/>
    <property type="evidence" value="ECO:0007669"/>
    <property type="project" value="UniProtKB-UniRule"/>
</dbReference>
<feature type="binding site" evidence="16">
    <location>
        <begin position="482"/>
        <end position="483"/>
    </location>
    <ligand>
        <name>ATP</name>
        <dbReference type="ChEBI" id="CHEBI:30616"/>
    </ligand>
</feature>
<dbReference type="SUPFAM" id="SSF90229">
    <property type="entry name" value="CCCH zinc finger"/>
    <property type="match status" value="1"/>
</dbReference>
<keyword evidence="6 16" id="KW-0547">Nucleotide-binding</keyword>
<comment type="caution">
    <text evidence="16">Lacks conserved residue(s) required for the propagation of feature annotation.</text>
</comment>
<feature type="domain" description="Protein kinase" evidence="19">
    <location>
        <begin position="321"/>
        <end position="591"/>
    </location>
</feature>
<evidence type="ECO:0000259" key="19">
    <source>
        <dbReference type="PROSITE" id="PS50011"/>
    </source>
</evidence>
<gene>
    <name evidence="22" type="primary">LOC106175294</name>
    <name evidence="16" type="synonym">PAN3</name>
</gene>
<dbReference type="GO" id="GO:0008143">
    <property type="term" value="F:poly(A) binding"/>
    <property type="evidence" value="ECO:0007669"/>
    <property type="project" value="TreeGrafter"/>
</dbReference>
<keyword evidence="7 17" id="KW-0863">Zinc-finger</keyword>